<sequence>TSGDPEVELQPADHWPVKYDIFESKWTQLAARVVAQNTTLGPQDPRCVIGTDELLGTGNFADLNRQAAFDLLVLDQCQKTGMAALVQTIEMAAPKESFVTVVQGPEEPFLRFAERLTASVERQDRDPVTRRQRFWIHWATSGSLDHCPDQKLS</sequence>
<evidence type="ECO:0000313" key="2">
    <source>
        <dbReference type="EMBL" id="TRZ07122.1"/>
    </source>
</evidence>
<reference evidence="2" key="1">
    <citation type="submission" date="2019-04" db="EMBL/GenBank/DDBJ databases">
        <title>Genome assembly of Zosterops borbonicus 15179.</title>
        <authorList>
            <person name="Leroy T."/>
            <person name="Anselmetti Y."/>
            <person name="Tilak M.-K."/>
            <person name="Nabholz B."/>
        </authorList>
    </citation>
    <scope>NUCLEOTIDE SEQUENCE</scope>
    <source>
        <strain evidence="2">HGM_15179</strain>
        <tissue evidence="2">Muscle</tissue>
    </source>
</reference>
<organism evidence="2 3">
    <name type="scientific">Zosterops borbonicus</name>
    <dbReference type="NCBI Taxonomy" id="364589"/>
    <lineage>
        <taxon>Eukaryota</taxon>
        <taxon>Metazoa</taxon>
        <taxon>Chordata</taxon>
        <taxon>Craniata</taxon>
        <taxon>Vertebrata</taxon>
        <taxon>Euteleostomi</taxon>
        <taxon>Archelosauria</taxon>
        <taxon>Archosauria</taxon>
        <taxon>Dinosauria</taxon>
        <taxon>Saurischia</taxon>
        <taxon>Theropoda</taxon>
        <taxon>Coelurosauria</taxon>
        <taxon>Aves</taxon>
        <taxon>Neognathae</taxon>
        <taxon>Neoaves</taxon>
        <taxon>Telluraves</taxon>
        <taxon>Australaves</taxon>
        <taxon>Passeriformes</taxon>
        <taxon>Sylvioidea</taxon>
        <taxon>Zosteropidae</taxon>
        <taxon>Zosterops</taxon>
    </lineage>
</organism>
<dbReference type="OrthoDB" id="9219359at2759"/>
<dbReference type="Gene3D" id="1.10.1200.30">
    <property type="match status" value="1"/>
</dbReference>
<gene>
    <name evidence="2" type="ORF">HGM15179_019983</name>
</gene>
<dbReference type="PANTHER" id="PTHR40389:SF4">
    <property type="match status" value="1"/>
</dbReference>
<dbReference type="AlphaFoldDB" id="A0A8K1D8L6"/>
<dbReference type="PANTHER" id="PTHR40389">
    <property type="entry name" value="ENDOGENOUS RETROVIRUS GROUP K MEMBER 24 GAG POLYPROTEIN-RELATED"/>
    <property type="match status" value="1"/>
</dbReference>
<comment type="caution">
    <text evidence="2">The sequence shown here is derived from an EMBL/GenBank/DDBJ whole genome shotgun (WGS) entry which is preliminary data.</text>
</comment>
<evidence type="ECO:0000256" key="1">
    <source>
        <dbReference type="ARBA" id="ARBA00022581"/>
    </source>
</evidence>
<protein>
    <submittedName>
        <fullName evidence="2">Uncharacterized protein</fullName>
    </submittedName>
</protein>
<dbReference type="Pfam" id="PF00607">
    <property type="entry name" value="Gag_p24"/>
    <property type="match status" value="1"/>
</dbReference>
<evidence type="ECO:0000313" key="3">
    <source>
        <dbReference type="Proteomes" id="UP000796761"/>
    </source>
</evidence>
<accession>A0A8K1D8L6</accession>
<name>A0A8K1D8L6_9PASS</name>
<dbReference type="GO" id="GO:0016032">
    <property type="term" value="P:viral process"/>
    <property type="evidence" value="ECO:0007669"/>
    <property type="project" value="InterPro"/>
</dbReference>
<dbReference type="Proteomes" id="UP000796761">
    <property type="component" value="Unassembled WGS sequence"/>
</dbReference>
<keyword evidence="1" id="KW-0945">Host-virus interaction</keyword>
<dbReference type="InterPro" id="IPR008916">
    <property type="entry name" value="Retrov_capsid_C"/>
</dbReference>
<dbReference type="InterPro" id="IPR008919">
    <property type="entry name" value="Retrov_capsid_N"/>
</dbReference>
<keyword evidence="3" id="KW-1185">Reference proteome</keyword>
<dbReference type="Gene3D" id="1.10.375.10">
    <property type="entry name" value="Human Immunodeficiency Virus Type 1 Capsid Protein"/>
    <property type="match status" value="1"/>
</dbReference>
<dbReference type="InterPro" id="IPR050195">
    <property type="entry name" value="Primate_lentivir_Gag_pol-like"/>
</dbReference>
<proteinExistence type="predicted"/>
<dbReference type="EMBL" id="SWJQ01001956">
    <property type="protein sequence ID" value="TRZ07122.1"/>
    <property type="molecule type" value="Genomic_DNA"/>
</dbReference>
<dbReference type="SUPFAM" id="SSF47353">
    <property type="entry name" value="Retrovirus capsid dimerization domain-like"/>
    <property type="match status" value="1"/>
</dbReference>
<feature type="non-terminal residue" evidence="2">
    <location>
        <position position="1"/>
    </location>
</feature>